<dbReference type="SUPFAM" id="SSF53098">
    <property type="entry name" value="Ribonuclease H-like"/>
    <property type="match status" value="1"/>
</dbReference>
<keyword evidence="4" id="KW-0862">Zinc</keyword>
<dbReference type="AlphaFoldDB" id="A0A0T6AY45"/>
<dbReference type="Proteomes" id="UP000051574">
    <property type="component" value="Unassembled WGS sequence"/>
</dbReference>
<evidence type="ECO:0000313" key="8">
    <source>
        <dbReference type="Proteomes" id="UP000051574"/>
    </source>
</evidence>
<name>A0A0T6AY45_9SCAR</name>
<evidence type="ECO:0000313" key="7">
    <source>
        <dbReference type="EMBL" id="KRT79867.1"/>
    </source>
</evidence>
<keyword evidence="5" id="KW-0539">Nucleus</keyword>
<comment type="subcellular location">
    <subcellularLocation>
        <location evidence="1">Nucleus</location>
    </subcellularLocation>
</comment>
<dbReference type="InterPro" id="IPR007021">
    <property type="entry name" value="DUF659"/>
</dbReference>
<dbReference type="Pfam" id="PF04937">
    <property type="entry name" value="DUF659"/>
    <property type="match status" value="1"/>
</dbReference>
<comment type="caution">
    <text evidence="7">The sequence shown here is derived from an EMBL/GenBank/DDBJ whole genome shotgun (WGS) entry which is preliminary data.</text>
</comment>
<protein>
    <recommendedName>
        <fullName evidence="6">DUF659 domain-containing protein</fullName>
    </recommendedName>
</protein>
<evidence type="ECO:0000256" key="2">
    <source>
        <dbReference type="ARBA" id="ARBA00022723"/>
    </source>
</evidence>
<dbReference type="EMBL" id="LJIG01022572">
    <property type="protein sequence ID" value="KRT79867.1"/>
    <property type="molecule type" value="Genomic_DNA"/>
</dbReference>
<accession>A0A0T6AY45</accession>
<dbReference type="GO" id="GO:0005634">
    <property type="term" value="C:nucleus"/>
    <property type="evidence" value="ECO:0007669"/>
    <property type="project" value="UniProtKB-SubCell"/>
</dbReference>
<dbReference type="InterPro" id="IPR012337">
    <property type="entry name" value="RNaseH-like_sf"/>
</dbReference>
<gene>
    <name evidence="7" type="ORF">AMK59_6429</name>
</gene>
<sequence>MCRIVVTKMSEEIIRQNYCSVTNVQKFISKYPDFEYNGSRVRCLVCNKDLLLWKRSHCEKHVKSANHMWKKRGLKPYAEFIMDLIFMMSVCNIPFHNIQKEQFRKFCDKYNPDWKLPSESTLRNYLPRVRERIEAVIRREFRGEKLWLTVDESMDSKKNLVVVHIIVQILKPSGSSLPYLIATTRLPSRTGETIKNVIVDTLQKFEISATQVLMFVTDNRLAMLHAGRLLKPVFPNLLHVMCILHMLNLVAETICDYYPDVKELIAQTRAVFANAPKRIRQFHEQCPNIPEPPGPDLTQWGTWLEAAFYYFQHFPLLRSLLLQLDTIEAAAIKESQLKFQDHQVEIDLQTIFNNYQVITNAIAALQRSSLSLGESLQIIDSVQRGLESLSDEKSVCVKATFNGLLQKNTDLARLRRIYNNSAPADEFSCFKDHYNYANITSLHMADLARLRRIYNNSAPADEFCCFKDHYNYANITSLHMEQSFSLYKNIFSPLRTRLKDTTAETYAMIWMFSRTRSES</sequence>
<dbReference type="PANTHER" id="PTHR46481">
    <property type="entry name" value="ZINC FINGER BED DOMAIN-CONTAINING PROTEIN 4"/>
    <property type="match status" value="1"/>
</dbReference>
<evidence type="ECO:0000256" key="4">
    <source>
        <dbReference type="ARBA" id="ARBA00022833"/>
    </source>
</evidence>
<organism evidence="7 8">
    <name type="scientific">Oryctes borbonicus</name>
    <dbReference type="NCBI Taxonomy" id="1629725"/>
    <lineage>
        <taxon>Eukaryota</taxon>
        <taxon>Metazoa</taxon>
        <taxon>Ecdysozoa</taxon>
        <taxon>Arthropoda</taxon>
        <taxon>Hexapoda</taxon>
        <taxon>Insecta</taxon>
        <taxon>Pterygota</taxon>
        <taxon>Neoptera</taxon>
        <taxon>Endopterygota</taxon>
        <taxon>Coleoptera</taxon>
        <taxon>Polyphaga</taxon>
        <taxon>Scarabaeiformia</taxon>
        <taxon>Scarabaeidae</taxon>
        <taxon>Dynastinae</taxon>
        <taxon>Oryctes</taxon>
    </lineage>
</organism>
<dbReference type="InterPro" id="IPR052035">
    <property type="entry name" value="ZnF_BED_domain_contain"/>
</dbReference>
<dbReference type="OrthoDB" id="6596666at2759"/>
<reference evidence="7 8" key="1">
    <citation type="submission" date="2015-09" db="EMBL/GenBank/DDBJ databases">
        <title>Draft genome of the scarab beetle Oryctes borbonicus.</title>
        <authorList>
            <person name="Meyer J.M."/>
            <person name="Markov G.V."/>
            <person name="Baskaran P."/>
            <person name="Herrmann M."/>
            <person name="Sommer R.J."/>
            <person name="Roedelsperger C."/>
        </authorList>
    </citation>
    <scope>NUCLEOTIDE SEQUENCE [LARGE SCALE GENOMIC DNA]</scope>
    <source>
        <strain evidence="7">OB123</strain>
        <tissue evidence="7">Whole animal</tissue>
    </source>
</reference>
<dbReference type="GO" id="GO:0008270">
    <property type="term" value="F:zinc ion binding"/>
    <property type="evidence" value="ECO:0007669"/>
    <property type="project" value="UniProtKB-KW"/>
</dbReference>
<keyword evidence="8" id="KW-1185">Reference proteome</keyword>
<evidence type="ECO:0000256" key="1">
    <source>
        <dbReference type="ARBA" id="ARBA00004123"/>
    </source>
</evidence>
<evidence type="ECO:0000259" key="6">
    <source>
        <dbReference type="Pfam" id="PF04937"/>
    </source>
</evidence>
<keyword evidence="2" id="KW-0479">Metal-binding</keyword>
<evidence type="ECO:0000256" key="3">
    <source>
        <dbReference type="ARBA" id="ARBA00022771"/>
    </source>
</evidence>
<proteinExistence type="predicted"/>
<feature type="domain" description="DUF659" evidence="6">
    <location>
        <begin position="118"/>
        <end position="271"/>
    </location>
</feature>
<evidence type="ECO:0000256" key="5">
    <source>
        <dbReference type="ARBA" id="ARBA00023242"/>
    </source>
</evidence>
<keyword evidence="3" id="KW-0863">Zinc-finger</keyword>
<dbReference type="PANTHER" id="PTHR46481:SF10">
    <property type="entry name" value="ZINC FINGER BED DOMAIN-CONTAINING PROTEIN 39"/>
    <property type="match status" value="1"/>
</dbReference>